<keyword evidence="3" id="KW-1185">Reference proteome</keyword>
<dbReference type="EMBL" id="JANJYJ010000002">
    <property type="protein sequence ID" value="KAK3227645.1"/>
    <property type="molecule type" value="Genomic_DNA"/>
</dbReference>
<evidence type="ECO:0000313" key="2">
    <source>
        <dbReference type="EMBL" id="KAK3227645.1"/>
    </source>
</evidence>
<feature type="domain" description="HAT C-terminal dimerisation" evidence="1">
    <location>
        <begin position="25"/>
        <end position="53"/>
    </location>
</feature>
<proteinExistence type="predicted"/>
<evidence type="ECO:0000313" key="3">
    <source>
        <dbReference type="Proteomes" id="UP001281410"/>
    </source>
</evidence>
<comment type="caution">
    <text evidence="2">The sequence shown here is derived from an EMBL/GenBank/DDBJ whole genome shotgun (WGS) entry which is preliminary data.</text>
</comment>
<sequence length="81" mass="9135">METKFEKYWDVIHGIMAVATVLDPSASGRFLSPHRSRLQPKTLEALMCIQNWLGAKIQGSNDLAYYAFNEDNDMNEVENGG</sequence>
<organism evidence="2 3">
    <name type="scientific">Dipteronia sinensis</name>
    <dbReference type="NCBI Taxonomy" id="43782"/>
    <lineage>
        <taxon>Eukaryota</taxon>
        <taxon>Viridiplantae</taxon>
        <taxon>Streptophyta</taxon>
        <taxon>Embryophyta</taxon>
        <taxon>Tracheophyta</taxon>
        <taxon>Spermatophyta</taxon>
        <taxon>Magnoliopsida</taxon>
        <taxon>eudicotyledons</taxon>
        <taxon>Gunneridae</taxon>
        <taxon>Pentapetalae</taxon>
        <taxon>rosids</taxon>
        <taxon>malvids</taxon>
        <taxon>Sapindales</taxon>
        <taxon>Sapindaceae</taxon>
        <taxon>Hippocastanoideae</taxon>
        <taxon>Acereae</taxon>
        <taxon>Dipteronia</taxon>
    </lineage>
</organism>
<name>A0AAE0B1B1_9ROSI</name>
<dbReference type="PANTHER" id="PTHR23272">
    <property type="entry name" value="BED FINGER-RELATED"/>
    <property type="match status" value="1"/>
</dbReference>
<dbReference type="Proteomes" id="UP001281410">
    <property type="component" value="Unassembled WGS sequence"/>
</dbReference>
<dbReference type="PANTHER" id="PTHR23272:SF179">
    <property type="entry name" value="ZINC FINGER BED DOMAIN-CONTAINING PROTEIN RICESLEEPER 2-LIKE ISOFORM X1"/>
    <property type="match status" value="1"/>
</dbReference>
<dbReference type="GO" id="GO:0046983">
    <property type="term" value="F:protein dimerization activity"/>
    <property type="evidence" value="ECO:0007669"/>
    <property type="project" value="InterPro"/>
</dbReference>
<reference evidence="2" key="1">
    <citation type="journal article" date="2023" name="Plant J.">
        <title>Genome sequences and population genomics provide insights into the demographic history, inbreeding, and mutation load of two 'living fossil' tree species of Dipteronia.</title>
        <authorList>
            <person name="Feng Y."/>
            <person name="Comes H.P."/>
            <person name="Chen J."/>
            <person name="Zhu S."/>
            <person name="Lu R."/>
            <person name="Zhang X."/>
            <person name="Li P."/>
            <person name="Qiu J."/>
            <person name="Olsen K.M."/>
            <person name="Qiu Y."/>
        </authorList>
    </citation>
    <scope>NUCLEOTIDE SEQUENCE</scope>
    <source>
        <strain evidence="2">NBL</strain>
    </source>
</reference>
<dbReference type="Pfam" id="PF05699">
    <property type="entry name" value="Dimer_Tnp_hAT"/>
    <property type="match status" value="1"/>
</dbReference>
<accession>A0AAE0B1B1</accession>
<dbReference type="AlphaFoldDB" id="A0AAE0B1B1"/>
<dbReference type="InterPro" id="IPR008906">
    <property type="entry name" value="HATC_C_dom"/>
</dbReference>
<protein>
    <recommendedName>
        <fullName evidence="1">HAT C-terminal dimerisation domain-containing protein</fullName>
    </recommendedName>
</protein>
<gene>
    <name evidence="2" type="ORF">Dsin_007507</name>
</gene>
<evidence type="ECO:0000259" key="1">
    <source>
        <dbReference type="Pfam" id="PF05699"/>
    </source>
</evidence>